<dbReference type="AlphaFoldDB" id="A0AAD8Y8G3"/>
<protein>
    <submittedName>
        <fullName evidence="2">Uncharacterized protein</fullName>
    </submittedName>
</protein>
<feature type="compositionally biased region" description="Polar residues" evidence="1">
    <location>
        <begin position="41"/>
        <end position="51"/>
    </location>
</feature>
<evidence type="ECO:0000313" key="2">
    <source>
        <dbReference type="EMBL" id="KAK1741138.1"/>
    </source>
</evidence>
<name>A0AAD8Y8G3_9STRA</name>
<dbReference type="EMBL" id="JATAAI010000014">
    <property type="protein sequence ID" value="KAK1741138.1"/>
    <property type="molecule type" value="Genomic_DNA"/>
</dbReference>
<sequence length="190" mass="21525">MESLEEEEELADEESSVDEEGAFVESQDDESNKGSEDTRSIKQTQEQQQGNMKMMNPSPQEKRPRSLSTITHQQTTQGRRATLPPNFLQQSAAAAASAGHPALQMPIHQGPVTRSRRVSVEAHPDMILESMLSEDEEDDDDDLYHQFGLLNDISLNDVDEDSDEEEDVLLRILRAKGMLQERKEEEKEEE</sequence>
<proteinExistence type="predicted"/>
<keyword evidence="3" id="KW-1185">Reference proteome</keyword>
<reference evidence="2" key="1">
    <citation type="submission" date="2023-06" db="EMBL/GenBank/DDBJ databases">
        <title>Survivors Of The Sea: Transcriptome response of Skeletonema marinoi to long-term dormancy.</title>
        <authorList>
            <person name="Pinder M.I.M."/>
            <person name="Kourtchenko O."/>
            <person name="Robertson E.K."/>
            <person name="Larsson T."/>
            <person name="Maumus F."/>
            <person name="Osuna-Cruz C.M."/>
            <person name="Vancaester E."/>
            <person name="Stenow R."/>
            <person name="Vandepoele K."/>
            <person name="Ploug H."/>
            <person name="Bruchert V."/>
            <person name="Godhe A."/>
            <person name="Topel M."/>
        </authorList>
    </citation>
    <scope>NUCLEOTIDE SEQUENCE</scope>
    <source>
        <strain evidence="2">R05AC</strain>
    </source>
</reference>
<evidence type="ECO:0000313" key="3">
    <source>
        <dbReference type="Proteomes" id="UP001224775"/>
    </source>
</evidence>
<gene>
    <name evidence="2" type="ORF">QTG54_008390</name>
</gene>
<feature type="region of interest" description="Disordered" evidence="1">
    <location>
        <begin position="1"/>
        <end position="116"/>
    </location>
</feature>
<evidence type="ECO:0000256" key="1">
    <source>
        <dbReference type="SAM" id="MobiDB-lite"/>
    </source>
</evidence>
<feature type="compositionally biased region" description="Acidic residues" evidence="1">
    <location>
        <begin position="1"/>
        <end position="29"/>
    </location>
</feature>
<dbReference type="Proteomes" id="UP001224775">
    <property type="component" value="Unassembled WGS sequence"/>
</dbReference>
<comment type="caution">
    <text evidence="2">The sequence shown here is derived from an EMBL/GenBank/DDBJ whole genome shotgun (WGS) entry which is preliminary data.</text>
</comment>
<organism evidence="2 3">
    <name type="scientific">Skeletonema marinoi</name>
    <dbReference type="NCBI Taxonomy" id="267567"/>
    <lineage>
        <taxon>Eukaryota</taxon>
        <taxon>Sar</taxon>
        <taxon>Stramenopiles</taxon>
        <taxon>Ochrophyta</taxon>
        <taxon>Bacillariophyta</taxon>
        <taxon>Coscinodiscophyceae</taxon>
        <taxon>Thalassiosirophycidae</taxon>
        <taxon>Thalassiosirales</taxon>
        <taxon>Skeletonemataceae</taxon>
        <taxon>Skeletonema</taxon>
        <taxon>Skeletonema marinoi-dohrnii complex</taxon>
    </lineage>
</organism>
<accession>A0AAD8Y8G3</accession>
<feature type="compositionally biased region" description="Polar residues" evidence="1">
    <location>
        <begin position="66"/>
        <end position="79"/>
    </location>
</feature>
<feature type="compositionally biased region" description="Basic and acidic residues" evidence="1">
    <location>
        <begin position="30"/>
        <end position="40"/>
    </location>
</feature>